<dbReference type="Proteomes" id="UP000625804">
    <property type="component" value="Unassembled WGS sequence"/>
</dbReference>
<dbReference type="PANTHER" id="PTHR43434:SF1">
    <property type="entry name" value="PHOSPHOGLYCOLATE PHOSPHATASE"/>
    <property type="match status" value="1"/>
</dbReference>
<dbReference type="PANTHER" id="PTHR43434">
    <property type="entry name" value="PHOSPHOGLYCOLATE PHOSPHATASE"/>
    <property type="match status" value="1"/>
</dbReference>
<evidence type="ECO:0000256" key="2">
    <source>
        <dbReference type="ARBA" id="ARBA00022842"/>
    </source>
</evidence>
<reference evidence="3" key="1">
    <citation type="submission" date="2020-06" db="EMBL/GenBank/DDBJ databases">
        <title>A novel thermopfilic bacterium from Erzurum, Turkey.</title>
        <authorList>
            <person name="Adiguzel A."/>
            <person name="Ay H."/>
            <person name="Baltaci M.O."/>
        </authorList>
    </citation>
    <scope>NUCLEOTIDE SEQUENCE</scope>
    <source>
        <strain evidence="3">P2</strain>
    </source>
</reference>
<protein>
    <submittedName>
        <fullName evidence="3">HAD family hydrolase</fullName>
    </submittedName>
</protein>
<comment type="caution">
    <text evidence="3">The sequence shown here is derived from an EMBL/GenBank/DDBJ whole genome shotgun (WGS) entry which is preliminary data.</text>
</comment>
<keyword evidence="4" id="KW-1185">Reference proteome</keyword>
<keyword evidence="1 3" id="KW-0378">Hydrolase</keyword>
<dbReference type="EMBL" id="JABTTE010000003">
    <property type="protein sequence ID" value="NSL50897.1"/>
    <property type="molecule type" value="Genomic_DNA"/>
</dbReference>
<dbReference type="AlphaFoldDB" id="A0A8J8GC05"/>
<evidence type="ECO:0000256" key="1">
    <source>
        <dbReference type="ARBA" id="ARBA00022801"/>
    </source>
</evidence>
<dbReference type="InterPro" id="IPR050155">
    <property type="entry name" value="HAD-like_hydrolase_sf"/>
</dbReference>
<dbReference type="GO" id="GO:0008967">
    <property type="term" value="F:phosphoglycolate phosphatase activity"/>
    <property type="evidence" value="ECO:0007669"/>
    <property type="project" value="TreeGrafter"/>
</dbReference>
<dbReference type="InterPro" id="IPR023214">
    <property type="entry name" value="HAD_sf"/>
</dbReference>
<dbReference type="InterPro" id="IPR036412">
    <property type="entry name" value="HAD-like_sf"/>
</dbReference>
<dbReference type="SFLD" id="SFLDG01129">
    <property type="entry name" value="C1.5:_HAD__Beta-PGM__Phosphata"/>
    <property type="match status" value="1"/>
</dbReference>
<keyword evidence="2" id="KW-0460">Magnesium</keyword>
<name>A0A8J8GC05_9BACI</name>
<accession>A0A8J8GC05</accession>
<organism evidence="3 4">
    <name type="scientific">Calidifontibacillus erzurumensis</name>
    <dbReference type="NCBI Taxonomy" id="2741433"/>
    <lineage>
        <taxon>Bacteria</taxon>
        <taxon>Bacillati</taxon>
        <taxon>Bacillota</taxon>
        <taxon>Bacilli</taxon>
        <taxon>Bacillales</taxon>
        <taxon>Bacillaceae</taxon>
        <taxon>Calidifontibacillus/Schinkia group</taxon>
        <taxon>Calidifontibacillus</taxon>
    </lineage>
</organism>
<gene>
    <name evidence="3" type="ORF">HR057_03845</name>
</gene>
<proteinExistence type="predicted"/>
<dbReference type="GO" id="GO:0006281">
    <property type="term" value="P:DNA repair"/>
    <property type="evidence" value="ECO:0007669"/>
    <property type="project" value="TreeGrafter"/>
</dbReference>
<dbReference type="SUPFAM" id="SSF56784">
    <property type="entry name" value="HAD-like"/>
    <property type="match status" value="1"/>
</dbReference>
<dbReference type="Gene3D" id="3.40.50.1000">
    <property type="entry name" value="HAD superfamily/HAD-like"/>
    <property type="match status" value="1"/>
</dbReference>
<evidence type="ECO:0000313" key="4">
    <source>
        <dbReference type="Proteomes" id="UP000625804"/>
    </source>
</evidence>
<evidence type="ECO:0000313" key="3">
    <source>
        <dbReference type="EMBL" id="NSL50897.1"/>
    </source>
</evidence>
<sequence>MTNTPSVKAIVFDLDGTLYEETAHFDYYANRIKDKLPDEKQNLFMRDYQLAVNFEHPLQIGRIYDVENDLILVEQNGRIIEAYKWNGEPVVKEKLSQLYPNKITIDYKRMLNIGDLWWVPISIGAHYGALKEQSQQAFLETRDYMMSDQFKMKPIPGLKDLLEFLYKDIHLTLLTNSPEPDSEVILKKLGIDHLFHKKIFNGKKPVKTKKWFEQLRNEVDVKFSEILSVGDNEVNDIKPVSELGCQTIYIDTYQLGKKTTASYVVNKMSEAIPIIDFLTISKIKR</sequence>
<dbReference type="Pfam" id="PF00702">
    <property type="entry name" value="Hydrolase"/>
    <property type="match status" value="1"/>
</dbReference>
<dbReference type="SFLD" id="SFLDS00003">
    <property type="entry name" value="Haloacid_Dehalogenase"/>
    <property type="match status" value="1"/>
</dbReference>
<dbReference type="RefSeq" id="WP_173730102.1">
    <property type="nucleotide sequence ID" value="NZ_JABTTE010000003.1"/>
</dbReference>